<dbReference type="GO" id="GO:0020037">
    <property type="term" value="F:heme binding"/>
    <property type="evidence" value="ECO:0007669"/>
    <property type="project" value="InterPro"/>
</dbReference>
<dbReference type="OrthoDB" id="417271at2"/>
<dbReference type="GO" id="GO:0004130">
    <property type="term" value="F:cytochrome-c peroxidase activity"/>
    <property type="evidence" value="ECO:0007669"/>
    <property type="project" value="TreeGrafter"/>
</dbReference>
<dbReference type="InterPro" id="IPR051395">
    <property type="entry name" value="Cytochrome_c_Peroxidase/MauG"/>
</dbReference>
<name>A0A3N2DMG8_9GAMM</name>
<keyword evidence="1" id="KW-1133">Transmembrane helix</keyword>
<dbReference type="PANTHER" id="PTHR30600">
    <property type="entry name" value="CYTOCHROME C PEROXIDASE-RELATED"/>
    <property type="match status" value="1"/>
</dbReference>
<protein>
    <recommendedName>
        <fullName evidence="4">Cytochrome c domain-containing protein</fullName>
    </recommendedName>
</protein>
<keyword evidence="1" id="KW-0812">Transmembrane</keyword>
<proteinExistence type="predicted"/>
<dbReference type="Gene3D" id="1.10.760.10">
    <property type="entry name" value="Cytochrome c-like domain"/>
    <property type="match status" value="1"/>
</dbReference>
<dbReference type="Pfam" id="PF21419">
    <property type="entry name" value="RoxA-like_Cyt-c"/>
    <property type="match status" value="1"/>
</dbReference>
<accession>A0A3N2DMG8</accession>
<keyword evidence="3" id="KW-1185">Reference proteome</keyword>
<dbReference type="Proteomes" id="UP000275394">
    <property type="component" value="Unassembled WGS sequence"/>
</dbReference>
<reference evidence="2 3" key="1">
    <citation type="submission" date="2018-11" db="EMBL/GenBank/DDBJ databases">
        <title>Genomic Encyclopedia of Type Strains, Phase IV (KMG-IV): sequencing the most valuable type-strain genomes for metagenomic binning, comparative biology and taxonomic classification.</title>
        <authorList>
            <person name="Goeker M."/>
        </authorList>
    </citation>
    <scope>NUCLEOTIDE SEQUENCE [LARGE SCALE GENOMIC DNA]</scope>
    <source>
        <strain evidence="2 3">DSM 100316</strain>
    </source>
</reference>
<dbReference type="InterPro" id="IPR047758">
    <property type="entry name" value="CytoC_perox"/>
</dbReference>
<dbReference type="NCBIfam" id="NF040606">
    <property type="entry name" value="CytoC_perox"/>
    <property type="match status" value="1"/>
</dbReference>
<feature type="transmembrane region" description="Helical" evidence="1">
    <location>
        <begin position="12"/>
        <end position="32"/>
    </location>
</feature>
<keyword evidence="1" id="KW-0472">Membrane</keyword>
<sequence length="711" mass="80008">MSGVQAANYSRLCCLLLVVVLFTFVVLAFIYYRSDATQAVIQGLTPPRLPALDVVAEDGAWIEQRWLEQNWNHEPDQANVNTRRYHHLSQGTRSLPIPYDWFIHLEVAADSPFSLLWAEQPRLAADDYLLRLGFIRSPEHVEHNPDGLPIGFAKVSSQRLPGLELRTEAVGFTCAACHTGHIVADDGNGRVEFVIEGAGSNVDLGLLRQSIGAALGQTALSSKLYPYGSARFERFASKVLKQQDRPATRLALARQLVAVVGELKTTKDIIQVEEGFGRLDALNRIGNKVFSRNIHRPFNYQPIVAPVNFPHIWTTSWFNWAQYNGSIMQPLVRNVGEALGVGAYQDVTSSMAENRFDSSVAMDNIIWIEQRLSGAEPSKEKGFSGLRHPRWPLGDIDEEKLAEGRQLYIERCQECHLPVLSDPSLWNEEYFSPIRYRQDGRLKVTNHSVLQLKMIETAQLGTDAETARVLVERNVDTAGTEKVGAMEQLPALGLKHQLCTPEPATLLVGEVEQPWWERKKGENVFFTLNDGGNISFALALGSLVEQTIEAWYRREVITDPELKLKWSGERPNCLQAKMQYKARPLDGIWATAPYLHNGSVASLRDLLCPAGGERPRFVQLGGLRFDEKSVGLMQPKDIAERGQRTLTRNEHYDEDGFFILDTMISGNRNTGHVFSEQYRPDKPYYQQDNGVIGEAFSEQQCLSMIEYLKTL</sequence>
<evidence type="ECO:0000313" key="2">
    <source>
        <dbReference type="EMBL" id="ROS00980.1"/>
    </source>
</evidence>
<gene>
    <name evidence="2" type="ORF">EDC56_1403</name>
</gene>
<dbReference type="AlphaFoldDB" id="A0A3N2DMG8"/>
<dbReference type="PANTHER" id="PTHR30600:SF9">
    <property type="entry name" value="BLR7738 PROTEIN"/>
    <property type="match status" value="1"/>
</dbReference>
<comment type="caution">
    <text evidence="2">The sequence shown here is derived from an EMBL/GenBank/DDBJ whole genome shotgun (WGS) entry which is preliminary data.</text>
</comment>
<dbReference type="RefSeq" id="WP_123711829.1">
    <property type="nucleotide sequence ID" value="NZ_RKHR01000004.1"/>
</dbReference>
<evidence type="ECO:0008006" key="4">
    <source>
        <dbReference type="Google" id="ProtNLM"/>
    </source>
</evidence>
<dbReference type="SUPFAM" id="SSF46626">
    <property type="entry name" value="Cytochrome c"/>
    <property type="match status" value="1"/>
</dbReference>
<dbReference type="GO" id="GO:0009055">
    <property type="term" value="F:electron transfer activity"/>
    <property type="evidence" value="ECO:0007669"/>
    <property type="project" value="InterPro"/>
</dbReference>
<evidence type="ECO:0000313" key="3">
    <source>
        <dbReference type="Proteomes" id="UP000275394"/>
    </source>
</evidence>
<evidence type="ECO:0000256" key="1">
    <source>
        <dbReference type="SAM" id="Phobius"/>
    </source>
</evidence>
<dbReference type="EMBL" id="RKHR01000004">
    <property type="protein sequence ID" value="ROS00980.1"/>
    <property type="molecule type" value="Genomic_DNA"/>
</dbReference>
<dbReference type="InterPro" id="IPR036909">
    <property type="entry name" value="Cyt_c-like_dom_sf"/>
</dbReference>
<organism evidence="2 3">
    <name type="scientific">Sinobacterium caligoides</name>
    <dbReference type="NCBI Taxonomy" id="933926"/>
    <lineage>
        <taxon>Bacteria</taxon>
        <taxon>Pseudomonadati</taxon>
        <taxon>Pseudomonadota</taxon>
        <taxon>Gammaproteobacteria</taxon>
        <taxon>Cellvibrionales</taxon>
        <taxon>Spongiibacteraceae</taxon>
        <taxon>Sinobacterium</taxon>
    </lineage>
</organism>